<dbReference type="FunCoup" id="A0A0D2WMK9">
    <property type="interactions" value="123"/>
</dbReference>
<dbReference type="OrthoDB" id="17098at2759"/>
<dbReference type="AlphaFoldDB" id="A0A0D2WMK9"/>
<keyword evidence="4 9" id="KW-0812">Transmembrane</keyword>
<evidence type="ECO:0000256" key="3">
    <source>
        <dbReference type="ARBA" id="ARBA00017467"/>
    </source>
</evidence>
<evidence type="ECO:0000256" key="2">
    <source>
        <dbReference type="ARBA" id="ARBA00009731"/>
    </source>
</evidence>
<evidence type="ECO:0000313" key="11">
    <source>
        <dbReference type="Proteomes" id="UP000008743"/>
    </source>
</evidence>
<evidence type="ECO:0000256" key="6">
    <source>
        <dbReference type="ARBA" id="ARBA00022989"/>
    </source>
</evidence>
<dbReference type="GO" id="GO:0004577">
    <property type="term" value="F:N-acetylglucosaminyldiphosphodolichol N-acetylglucosaminyltransferase activity"/>
    <property type="evidence" value="ECO:0007669"/>
    <property type="project" value="TreeGrafter"/>
</dbReference>
<dbReference type="Pfam" id="PF08660">
    <property type="entry name" value="Alg14"/>
    <property type="match status" value="2"/>
</dbReference>
<gene>
    <name evidence="10" type="ORF">CAOG_002568</name>
</gene>
<keyword evidence="11" id="KW-1185">Reference proteome</keyword>
<comment type="subcellular location">
    <subcellularLocation>
        <location evidence="1">Endoplasmic reticulum membrane</location>
        <topology evidence="1">Single-pass membrane protein</topology>
    </subcellularLocation>
</comment>
<dbReference type="RefSeq" id="XP_004349318.2">
    <property type="nucleotide sequence ID" value="XM_004349268.2"/>
</dbReference>
<dbReference type="InParanoid" id="A0A0D2WMK9"/>
<dbReference type="GO" id="GO:0043541">
    <property type="term" value="C:UDP-N-acetylglucosamine transferase complex"/>
    <property type="evidence" value="ECO:0007669"/>
    <property type="project" value="TreeGrafter"/>
</dbReference>
<proteinExistence type="inferred from homology"/>
<dbReference type="Proteomes" id="UP000008743">
    <property type="component" value="Unassembled WGS sequence"/>
</dbReference>
<feature type="region of interest" description="Disordered" evidence="8">
    <location>
        <begin position="130"/>
        <end position="149"/>
    </location>
</feature>
<sequence>MLWDAFAMPDSAASLLAIAGTVLLTLATLFTIWLFIRRRAWARVRAGRAQGRDQPCPTMVVLGSGGHTMEMMDLLRSLDPKRYTPRVYVLAQTDTTSQAKALGFEQQLARVGSVKHHHDDSVANKDVSISARTRSHKQRQGGKAAGSEAIESRLSNNARSAQQPSSLAPAAARWTAQPRQFWIETIPRSREVAQSWLTSLFTTAHALLFALPMVFRVRPELVLCNGPGTCVPVCIAAKLLYILGVCDTRVVYIESICRVETLSIAARLLKMLHIPDRVVVMWPQLNEKVSGCEYHGRLL</sequence>
<keyword evidence="5" id="KW-0256">Endoplasmic reticulum</keyword>
<protein>
    <recommendedName>
        <fullName evidence="3">UDP-N-acetylglucosamine transferase subunit ALG14</fullName>
    </recommendedName>
</protein>
<name>A0A0D2WMK9_CAPO3</name>
<keyword evidence="6 9" id="KW-1133">Transmembrane helix</keyword>
<evidence type="ECO:0000256" key="4">
    <source>
        <dbReference type="ARBA" id="ARBA00022692"/>
    </source>
</evidence>
<dbReference type="STRING" id="595528.A0A0D2WMK9"/>
<dbReference type="PhylomeDB" id="A0A0D2WMK9"/>
<dbReference type="Gene3D" id="3.40.50.2000">
    <property type="entry name" value="Glycogen Phosphorylase B"/>
    <property type="match status" value="1"/>
</dbReference>
<accession>A0A0D2WMK9</accession>
<evidence type="ECO:0000256" key="8">
    <source>
        <dbReference type="SAM" id="MobiDB-lite"/>
    </source>
</evidence>
<evidence type="ECO:0000256" key="5">
    <source>
        <dbReference type="ARBA" id="ARBA00022824"/>
    </source>
</evidence>
<feature type="transmembrane region" description="Helical" evidence="9">
    <location>
        <begin position="12"/>
        <end position="36"/>
    </location>
</feature>
<evidence type="ECO:0000256" key="9">
    <source>
        <dbReference type="SAM" id="Phobius"/>
    </source>
</evidence>
<dbReference type="EMBL" id="KE346362">
    <property type="protein sequence ID" value="KJE91433.1"/>
    <property type="molecule type" value="Genomic_DNA"/>
</dbReference>
<dbReference type="PANTHER" id="PTHR12154:SF4">
    <property type="entry name" value="UDP-N-ACETYLGLUCOSAMINE TRANSFERASE SUBUNIT ALG14 HOMOLOG"/>
    <property type="match status" value="1"/>
</dbReference>
<evidence type="ECO:0000313" key="10">
    <source>
        <dbReference type="EMBL" id="KJE91433.1"/>
    </source>
</evidence>
<keyword evidence="7 9" id="KW-0472">Membrane</keyword>
<comment type="similarity">
    <text evidence="2">Belongs to the ALG14 family.</text>
</comment>
<reference evidence="11" key="1">
    <citation type="submission" date="2011-02" db="EMBL/GenBank/DDBJ databases">
        <title>The Genome Sequence of Capsaspora owczarzaki ATCC 30864.</title>
        <authorList>
            <person name="Russ C."/>
            <person name="Cuomo C."/>
            <person name="Burger G."/>
            <person name="Gray M.W."/>
            <person name="Holland P.W.H."/>
            <person name="King N."/>
            <person name="Lang F.B.F."/>
            <person name="Roger A.J."/>
            <person name="Ruiz-Trillo I."/>
            <person name="Young S.K."/>
            <person name="Zeng Q."/>
            <person name="Gargeya S."/>
            <person name="Alvarado L."/>
            <person name="Berlin A."/>
            <person name="Chapman S.B."/>
            <person name="Chen Z."/>
            <person name="Freedman E."/>
            <person name="Gellesch M."/>
            <person name="Goldberg J."/>
            <person name="Griggs A."/>
            <person name="Gujja S."/>
            <person name="Heilman E."/>
            <person name="Heiman D."/>
            <person name="Howarth C."/>
            <person name="Mehta T."/>
            <person name="Neiman D."/>
            <person name="Pearson M."/>
            <person name="Roberts A."/>
            <person name="Saif S."/>
            <person name="Shea T."/>
            <person name="Shenoy N."/>
            <person name="Sisk P."/>
            <person name="Stolte C."/>
            <person name="Sykes S."/>
            <person name="White J."/>
            <person name="Yandava C."/>
            <person name="Haas B."/>
            <person name="Nusbaum C."/>
            <person name="Birren B."/>
        </authorList>
    </citation>
    <scope>NUCLEOTIDE SEQUENCE</scope>
    <source>
        <strain evidence="11">ATCC 30864</strain>
    </source>
</reference>
<organism evidence="10 11">
    <name type="scientific">Capsaspora owczarzaki (strain ATCC 30864)</name>
    <dbReference type="NCBI Taxonomy" id="595528"/>
    <lineage>
        <taxon>Eukaryota</taxon>
        <taxon>Filasterea</taxon>
        <taxon>Capsaspora</taxon>
    </lineage>
</organism>
<dbReference type="GO" id="GO:0006488">
    <property type="term" value="P:dolichol-linked oligosaccharide biosynthetic process"/>
    <property type="evidence" value="ECO:0007669"/>
    <property type="project" value="InterPro"/>
</dbReference>
<dbReference type="PANTHER" id="PTHR12154">
    <property type="entry name" value="GLYCOSYL TRANSFERASE-RELATED"/>
    <property type="match status" value="1"/>
</dbReference>
<evidence type="ECO:0000256" key="7">
    <source>
        <dbReference type="ARBA" id="ARBA00023136"/>
    </source>
</evidence>
<evidence type="ECO:0000256" key="1">
    <source>
        <dbReference type="ARBA" id="ARBA00004389"/>
    </source>
</evidence>
<dbReference type="InterPro" id="IPR013969">
    <property type="entry name" value="Oligosacch_biosynth_Alg14"/>
</dbReference>